<dbReference type="Proteomes" id="UP000829291">
    <property type="component" value="Chromosome 4"/>
</dbReference>
<keyword evidence="2" id="KW-1185">Reference proteome</keyword>
<accession>A0ABM3G0T6</accession>
<evidence type="ECO:0000256" key="1">
    <source>
        <dbReference type="SAM" id="MobiDB-lite"/>
    </source>
</evidence>
<organism evidence="2 3">
    <name type="scientific">Neodiprion lecontei</name>
    <name type="common">Redheaded pine sawfly</name>
    <dbReference type="NCBI Taxonomy" id="441921"/>
    <lineage>
        <taxon>Eukaryota</taxon>
        <taxon>Metazoa</taxon>
        <taxon>Ecdysozoa</taxon>
        <taxon>Arthropoda</taxon>
        <taxon>Hexapoda</taxon>
        <taxon>Insecta</taxon>
        <taxon>Pterygota</taxon>
        <taxon>Neoptera</taxon>
        <taxon>Endopterygota</taxon>
        <taxon>Hymenoptera</taxon>
        <taxon>Tenthredinoidea</taxon>
        <taxon>Diprionidae</taxon>
        <taxon>Diprioninae</taxon>
        <taxon>Neodiprion</taxon>
    </lineage>
</organism>
<evidence type="ECO:0000313" key="2">
    <source>
        <dbReference type="Proteomes" id="UP000829291"/>
    </source>
</evidence>
<sequence length="166" mass="18846">MMSDDDEYSSHSPTPRERYKRYKSDSTVPIPLRTLNRWRSNGFFSSDDNNRNDSHVVASSIIGDNCATDIGNLINDPNISLNDVSDIDSVSSMSTDEDEWNESPESTSERDDDDEETNDNDGEYPVNLEDDDNIECDYDNDNIDDIQEITTENTAESNMLFPYSTT</sequence>
<dbReference type="RefSeq" id="XP_046593881.1">
    <property type="nucleotide sequence ID" value="XM_046737925.1"/>
</dbReference>
<proteinExistence type="predicted"/>
<evidence type="ECO:0000313" key="3">
    <source>
        <dbReference type="RefSeq" id="XP_046593881.1"/>
    </source>
</evidence>
<feature type="region of interest" description="Disordered" evidence="1">
    <location>
        <begin position="1"/>
        <end position="26"/>
    </location>
</feature>
<feature type="region of interest" description="Disordered" evidence="1">
    <location>
        <begin position="75"/>
        <end position="140"/>
    </location>
</feature>
<name>A0ABM3G0T6_NEOLC</name>
<protein>
    <submittedName>
        <fullName evidence="3">Uncharacterized transcriptional regulatory protein TBS1-like</fullName>
    </submittedName>
</protein>
<feature type="compositionally biased region" description="Low complexity" evidence="1">
    <location>
        <begin position="78"/>
        <end position="94"/>
    </location>
</feature>
<reference evidence="3" key="1">
    <citation type="submission" date="2025-08" db="UniProtKB">
        <authorList>
            <consortium name="RefSeq"/>
        </authorList>
    </citation>
    <scope>IDENTIFICATION</scope>
    <source>
        <tissue evidence="3">Thorax and Abdomen</tissue>
    </source>
</reference>
<dbReference type="GeneID" id="124294074"/>
<gene>
    <name evidence="3" type="primary">LOC124294074</name>
</gene>
<feature type="compositionally biased region" description="Acidic residues" evidence="1">
    <location>
        <begin position="110"/>
        <end position="140"/>
    </location>
</feature>